<evidence type="ECO:0000313" key="11">
    <source>
        <dbReference type="Proteomes" id="UP000008139"/>
    </source>
</evidence>
<accession>F2LTQ0</accession>
<gene>
    <name evidence="10" type="ordered locus">Hipma_1470</name>
</gene>
<dbReference type="InterPro" id="IPR036890">
    <property type="entry name" value="HATPase_C_sf"/>
</dbReference>
<keyword evidence="5" id="KW-0547">Nucleotide-binding</keyword>
<dbReference type="InterPro" id="IPR003594">
    <property type="entry name" value="HATPase_dom"/>
</dbReference>
<dbReference type="SMART" id="SM00387">
    <property type="entry name" value="HATPase_c"/>
    <property type="match status" value="1"/>
</dbReference>
<dbReference type="PANTHER" id="PTHR43065">
    <property type="entry name" value="SENSOR HISTIDINE KINASE"/>
    <property type="match status" value="1"/>
</dbReference>
<dbReference type="CDD" id="cd00082">
    <property type="entry name" value="HisKA"/>
    <property type="match status" value="1"/>
</dbReference>
<dbReference type="Proteomes" id="UP000008139">
    <property type="component" value="Chromosome"/>
</dbReference>
<evidence type="ECO:0000256" key="5">
    <source>
        <dbReference type="ARBA" id="ARBA00022741"/>
    </source>
</evidence>
<dbReference type="PANTHER" id="PTHR43065:SF10">
    <property type="entry name" value="PEROXIDE STRESS-ACTIVATED HISTIDINE KINASE MAK3"/>
    <property type="match status" value="1"/>
</dbReference>
<dbReference type="GO" id="GO:0000155">
    <property type="term" value="F:phosphorelay sensor kinase activity"/>
    <property type="evidence" value="ECO:0007669"/>
    <property type="project" value="InterPro"/>
</dbReference>
<keyword evidence="8" id="KW-0902">Two-component regulatory system</keyword>
<evidence type="ECO:0000256" key="2">
    <source>
        <dbReference type="ARBA" id="ARBA00012438"/>
    </source>
</evidence>
<dbReference type="EC" id="2.7.13.3" evidence="2"/>
<dbReference type="eggNOG" id="COG4191">
    <property type="taxonomic scope" value="Bacteria"/>
</dbReference>
<dbReference type="KEGG" id="hmr:Hipma_1470"/>
<dbReference type="HOGENOM" id="CLU_645248_0_0_7"/>
<keyword evidence="3" id="KW-0597">Phosphoprotein</keyword>
<evidence type="ECO:0000256" key="7">
    <source>
        <dbReference type="ARBA" id="ARBA00022840"/>
    </source>
</evidence>
<dbReference type="OrthoDB" id="9760427at2"/>
<dbReference type="Gene3D" id="1.10.287.130">
    <property type="match status" value="1"/>
</dbReference>
<keyword evidence="7" id="KW-0067">ATP-binding</keyword>
<evidence type="ECO:0000256" key="1">
    <source>
        <dbReference type="ARBA" id="ARBA00000085"/>
    </source>
</evidence>
<dbReference type="RefSeq" id="WP_013682455.1">
    <property type="nucleotide sequence ID" value="NC_015318.1"/>
</dbReference>
<evidence type="ECO:0000259" key="9">
    <source>
        <dbReference type="PROSITE" id="PS50109"/>
    </source>
</evidence>
<proteinExistence type="predicted"/>
<reference evidence="11" key="2">
    <citation type="submission" date="2011-03" db="EMBL/GenBank/DDBJ databases">
        <title>The complete genome of Hippea maritima DSM 10411.</title>
        <authorList>
            <consortium name="US DOE Joint Genome Institute (JGI-PGF)"/>
            <person name="Lucas S."/>
            <person name="Copeland A."/>
            <person name="Lapidus A."/>
            <person name="Bruce D."/>
            <person name="Goodwin L."/>
            <person name="Pitluck S."/>
            <person name="Peters L."/>
            <person name="Kyrpides N."/>
            <person name="Mavromatis K."/>
            <person name="Pagani I."/>
            <person name="Ivanova N."/>
            <person name="Mikhailova N."/>
            <person name="Lu M."/>
            <person name="Detter J.C."/>
            <person name="Tapia R."/>
            <person name="Han C."/>
            <person name="Land M."/>
            <person name="Hauser L."/>
            <person name="Markowitz V."/>
            <person name="Cheng J.-F."/>
            <person name="Hugenholtz P."/>
            <person name="Woyke T."/>
            <person name="Wu D."/>
            <person name="Spring S."/>
            <person name="Schroeder M."/>
            <person name="Brambilla E."/>
            <person name="Klenk H.-P."/>
            <person name="Eisen J.A."/>
        </authorList>
    </citation>
    <scope>NUCLEOTIDE SEQUENCE [LARGE SCALE GENOMIC DNA]</scope>
    <source>
        <strain evidence="11">ATCC 700847 / DSM 10411 / MH2</strain>
    </source>
</reference>
<dbReference type="PRINTS" id="PR00344">
    <property type="entry name" value="BCTRLSENSOR"/>
</dbReference>
<dbReference type="InterPro" id="IPR036097">
    <property type="entry name" value="HisK_dim/P_sf"/>
</dbReference>
<keyword evidence="11" id="KW-1185">Reference proteome</keyword>
<evidence type="ECO:0000256" key="8">
    <source>
        <dbReference type="ARBA" id="ARBA00023012"/>
    </source>
</evidence>
<comment type="catalytic activity">
    <reaction evidence="1">
        <text>ATP + protein L-histidine = ADP + protein N-phospho-L-histidine.</text>
        <dbReference type="EC" id="2.7.13.3"/>
    </reaction>
</comment>
<dbReference type="PROSITE" id="PS50109">
    <property type="entry name" value="HIS_KIN"/>
    <property type="match status" value="1"/>
</dbReference>
<dbReference type="Pfam" id="PF02518">
    <property type="entry name" value="HATPase_c"/>
    <property type="match status" value="1"/>
</dbReference>
<dbReference type="SUPFAM" id="SSF55874">
    <property type="entry name" value="ATPase domain of HSP90 chaperone/DNA topoisomerase II/histidine kinase"/>
    <property type="match status" value="1"/>
</dbReference>
<dbReference type="Gene3D" id="3.30.565.10">
    <property type="entry name" value="Histidine kinase-like ATPase, C-terminal domain"/>
    <property type="match status" value="1"/>
</dbReference>
<keyword evidence="4" id="KW-0808">Transferase</keyword>
<reference evidence="10 11" key="1">
    <citation type="journal article" date="2011" name="Stand. Genomic Sci.">
        <title>Complete genome sequence of the thermophilic sulfur-reducer Hippea maritima type strain (MH(2)).</title>
        <authorList>
            <person name="Huntemann M."/>
            <person name="Lu M."/>
            <person name="Nolan M."/>
            <person name="Lapidus A."/>
            <person name="Lucas S."/>
            <person name="Hammon N."/>
            <person name="Deshpande S."/>
            <person name="Cheng J.F."/>
            <person name="Tapia R."/>
            <person name="Han C."/>
            <person name="Goodwin L."/>
            <person name="Pitluck S."/>
            <person name="Liolios K."/>
            <person name="Pagani I."/>
            <person name="Ivanova N."/>
            <person name="Ovchinikova G."/>
            <person name="Pati A."/>
            <person name="Chen A."/>
            <person name="Palaniappan K."/>
            <person name="Land M."/>
            <person name="Hauser L."/>
            <person name="Jeffries C.D."/>
            <person name="Detter J.C."/>
            <person name="Brambilla E.M."/>
            <person name="Rohde M."/>
            <person name="Spring S."/>
            <person name="Goker M."/>
            <person name="Woyke T."/>
            <person name="Bristow J."/>
            <person name="Eisen J.A."/>
            <person name="Markowitz V."/>
            <person name="Hugenholtz P."/>
            <person name="Kyrpides N.C."/>
            <person name="Klenk H.P."/>
            <person name="Mavromatis K."/>
        </authorList>
    </citation>
    <scope>NUCLEOTIDE SEQUENCE [LARGE SCALE GENOMIC DNA]</scope>
    <source>
        <strain evidence="11">ATCC 700847 / DSM 10411 / MH2</strain>
    </source>
</reference>
<dbReference type="InParanoid" id="F2LTQ0"/>
<dbReference type="AlphaFoldDB" id="F2LTQ0"/>
<dbReference type="InterPro" id="IPR004358">
    <property type="entry name" value="Sig_transdc_His_kin-like_C"/>
</dbReference>
<feature type="domain" description="Histidine kinase" evidence="9">
    <location>
        <begin position="211"/>
        <end position="418"/>
    </location>
</feature>
<organism evidence="10 11">
    <name type="scientific">Hippea maritima (strain ATCC 700847 / DSM 10411 / MH2)</name>
    <dbReference type="NCBI Taxonomy" id="760142"/>
    <lineage>
        <taxon>Bacteria</taxon>
        <taxon>Pseudomonadati</taxon>
        <taxon>Campylobacterota</taxon>
        <taxon>Desulfurellia</taxon>
        <taxon>Desulfurellales</taxon>
        <taxon>Hippeaceae</taxon>
        <taxon>Hippea</taxon>
    </lineage>
</organism>
<dbReference type="STRING" id="760142.Hipma_1470"/>
<sequence length="425" mass="48272">MQKSHELKRFLNILERAGSLKELYLRALPFFFEICNIDKILFFKFSKRKNCFDPKLAVKKSEALKIIKDDYENFDVDKLFESEFNKKFRILGVKCNDTVRALVGLFVDKKVKIINFNNIAGTQLKNVLREFGFKREILSVPFVSLGEIVGFMLIDICEIEHVRCYVGAFSCALGRLLLIKSLNNLTNIIETQKEELNRTDIVCQIGKTALTIAHEMKNSLVGIIGLFGKLKDKLGEDEKAVKYYQIIDKELKKLYDFTLDINKFSKIVKPREFQPVDIEDIIDNSIEMVSAFAKDVSFSVSIDENVSQVLADKTQLEQVFLNLFKNSIEAGKGRHKVKIDVSVRLENNNVVIRIKDNSGGVDEETLRSMLKPFFTTKSYGTGLGLSIVKGIVDNHNGELFFRNVDGGLECVIRLPLNLGGGENGR</sequence>
<dbReference type="EMBL" id="CP002606">
    <property type="protein sequence ID" value="AEA34426.1"/>
    <property type="molecule type" value="Genomic_DNA"/>
</dbReference>
<evidence type="ECO:0000256" key="4">
    <source>
        <dbReference type="ARBA" id="ARBA00022679"/>
    </source>
</evidence>
<name>F2LTQ0_HIPMA</name>
<evidence type="ECO:0000256" key="3">
    <source>
        <dbReference type="ARBA" id="ARBA00022553"/>
    </source>
</evidence>
<dbReference type="GO" id="GO:0005524">
    <property type="term" value="F:ATP binding"/>
    <property type="evidence" value="ECO:0007669"/>
    <property type="project" value="UniProtKB-KW"/>
</dbReference>
<dbReference type="InterPro" id="IPR003661">
    <property type="entry name" value="HisK_dim/P_dom"/>
</dbReference>
<evidence type="ECO:0000256" key="6">
    <source>
        <dbReference type="ARBA" id="ARBA00022777"/>
    </source>
</evidence>
<dbReference type="InterPro" id="IPR005467">
    <property type="entry name" value="His_kinase_dom"/>
</dbReference>
<evidence type="ECO:0000313" key="10">
    <source>
        <dbReference type="EMBL" id="AEA34426.1"/>
    </source>
</evidence>
<protein>
    <recommendedName>
        <fullName evidence="2">histidine kinase</fullName>
        <ecNumber evidence="2">2.7.13.3</ecNumber>
    </recommendedName>
</protein>
<dbReference type="SUPFAM" id="SSF47384">
    <property type="entry name" value="Homodimeric domain of signal transducing histidine kinase"/>
    <property type="match status" value="1"/>
</dbReference>
<keyword evidence="6 10" id="KW-0418">Kinase</keyword>